<feature type="coiled-coil region" evidence="1">
    <location>
        <begin position="42"/>
        <end position="79"/>
    </location>
</feature>
<sequence length="203" mass="22626">MKRETIESLIPETVENRAAVIDKIMTEAGKDITREQKKFEDYDDIKGQLTKAQATITELEKVKGSADELQKQIDAYKTAETERVANEAKTAKQREAAQRFTSVKGQHEFIDPDIEDAVMNKFMAAVDDPANKGKGDAEIYTTLTKDKPFFKSMNPNVNMGGVGDVSAVGAITPEQFAKMGMRERSELAAKDPKQYDLLSKRSK</sequence>
<evidence type="ECO:0000256" key="1">
    <source>
        <dbReference type="SAM" id="Coils"/>
    </source>
</evidence>
<accession>A0A644YXF0</accession>
<gene>
    <name evidence="3" type="ORF">SDC9_79556</name>
</gene>
<comment type="caution">
    <text evidence="3">The sequence shown here is derived from an EMBL/GenBank/DDBJ whole genome shotgun (WGS) entry which is preliminary data.</text>
</comment>
<evidence type="ECO:0008006" key="4">
    <source>
        <dbReference type="Google" id="ProtNLM"/>
    </source>
</evidence>
<dbReference type="Pfam" id="PF06810">
    <property type="entry name" value="Phage_scaffold"/>
    <property type="match status" value="1"/>
</dbReference>
<feature type="region of interest" description="Disordered" evidence="2">
    <location>
        <begin position="182"/>
        <end position="203"/>
    </location>
</feature>
<name>A0A644YXF0_9ZZZZ</name>
<proteinExistence type="predicted"/>
<feature type="compositionally biased region" description="Basic and acidic residues" evidence="2">
    <location>
        <begin position="182"/>
        <end position="194"/>
    </location>
</feature>
<dbReference type="AlphaFoldDB" id="A0A644YXF0"/>
<dbReference type="EMBL" id="VSSQ01006523">
    <property type="protein sequence ID" value="MPM32989.1"/>
    <property type="molecule type" value="Genomic_DNA"/>
</dbReference>
<organism evidence="3">
    <name type="scientific">bioreactor metagenome</name>
    <dbReference type="NCBI Taxonomy" id="1076179"/>
    <lineage>
        <taxon>unclassified sequences</taxon>
        <taxon>metagenomes</taxon>
        <taxon>ecological metagenomes</taxon>
    </lineage>
</organism>
<dbReference type="InterPro" id="IPR009636">
    <property type="entry name" value="SCAF"/>
</dbReference>
<evidence type="ECO:0000256" key="2">
    <source>
        <dbReference type="SAM" id="MobiDB-lite"/>
    </source>
</evidence>
<protein>
    <recommendedName>
        <fullName evidence="4">Phage minor structural protein GP20</fullName>
    </recommendedName>
</protein>
<keyword evidence="1" id="KW-0175">Coiled coil</keyword>
<reference evidence="3" key="1">
    <citation type="submission" date="2019-08" db="EMBL/GenBank/DDBJ databases">
        <authorList>
            <person name="Kucharzyk K."/>
            <person name="Murdoch R.W."/>
            <person name="Higgins S."/>
            <person name="Loffler F."/>
        </authorList>
    </citation>
    <scope>NUCLEOTIDE SEQUENCE</scope>
</reference>
<evidence type="ECO:0000313" key="3">
    <source>
        <dbReference type="EMBL" id="MPM32989.1"/>
    </source>
</evidence>
<dbReference type="GO" id="GO:0019069">
    <property type="term" value="P:viral capsid assembly"/>
    <property type="evidence" value="ECO:0007669"/>
    <property type="project" value="InterPro"/>
</dbReference>